<gene>
    <name evidence="3" type="ORF">V8N49_22955</name>
</gene>
<sequence length="383" mass="40112">MSAGHCESVECQRNPGARLNIYPELSPAYSGVLSMSFTERAGLIPVLLLTGCAQPVVYTGPPSGSLVDSMLSRSAADISAMQYRVHQTGPSAQRPASPAVKPVRPLIPGAGAGSALTGKPAPAVPALSSGAGPADGFVRQGGAAPTLRAALLKIIPPGHTVVFGKAVYADTPELWRWTGNDRWRYVADRMLAARGLKITVNEKARTVTVEPSQRAQNARAGASAVSPPVPAAGPVKSTPGGPAKATQPPAGGRNPFRGDSNTRLSSPAAQAAIPVRTPLTPAVPATAPAVKLRHWRIETGNTVKDWLYSQAAAETCTVPGIRSWTISWLTPANYRVDVPLNFDGSFREMLDSLFTLYGTAKVPLYAGVRAAQCVVSVDDKEVQ</sequence>
<organism evidence="3 4">
    <name type="scientific">Erwinia aphidicola</name>
    <dbReference type="NCBI Taxonomy" id="68334"/>
    <lineage>
        <taxon>Bacteria</taxon>
        <taxon>Pseudomonadati</taxon>
        <taxon>Pseudomonadota</taxon>
        <taxon>Gammaproteobacteria</taxon>
        <taxon>Enterobacterales</taxon>
        <taxon>Erwiniaceae</taxon>
        <taxon>Erwinia</taxon>
    </lineage>
</organism>
<evidence type="ECO:0000313" key="3">
    <source>
        <dbReference type="EMBL" id="MEI2684483.1"/>
    </source>
</evidence>
<protein>
    <submittedName>
        <fullName evidence="3">TcpQ domain-containing protein</fullName>
    </submittedName>
</protein>
<dbReference type="Proteomes" id="UP001306592">
    <property type="component" value="Unassembled WGS sequence"/>
</dbReference>
<dbReference type="Pfam" id="PF10671">
    <property type="entry name" value="TcpQ"/>
    <property type="match status" value="1"/>
</dbReference>
<dbReference type="EMBL" id="JBANEI010000030">
    <property type="protein sequence ID" value="MEI2684483.1"/>
    <property type="molecule type" value="Genomic_DNA"/>
</dbReference>
<dbReference type="InterPro" id="IPR018927">
    <property type="entry name" value="Pilus_synth_Q_C"/>
</dbReference>
<proteinExistence type="predicted"/>
<keyword evidence="4" id="KW-1185">Reference proteome</keyword>
<accession>A0ABU8DLU9</accession>
<reference evidence="3 4" key="1">
    <citation type="submission" date="2024-02" db="EMBL/GenBank/DDBJ databases">
        <title>First report Erwinia aphidicola in onion in Chile.</title>
        <authorList>
            <person name="Valenzuela M."/>
            <person name="Pena M."/>
            <person name="Dutta B."/>
        </authorList>
    </citation>
    <scope>NUCLEOTIDE SEQUENCE [LARGE SCALE GENOMIC DNA]</scope>
    <source>
        <strain evidence="3 4">QCJ3A</strain>
    </source>
</reference>
<evidence type="ECO:0000256" key="1">
    <source>
        <dbReference type="SAM" id="MobiDB-lite"/>
    </source>
</evidence>
<dbReference type="RefSeq" id="WP_336204170.1">
    <property type="nucleotide sequence ID" value="NZ_JBANEI010000030.1"/>
</dbReference>
<feature type="domain" description="Toxin co-regulated pilus biosynthesis protein Q C-terminal" evidence="2">
    <location>
        <begin position="293"/>
        <end position="379"/>
    </location>
</feature>
<evidence type="ECO:0000313" key="4">
    <source>
        <dbReference type="Proteomes" id="UP001306592"/>
    </source>
</evidence>
<evidence type="ECO:0000259" key="2">
    <source>
        <dbReference type="Pfam" id="PF10671"/>
    </source>
</evidence>
<name>A0ABU8DLU9_ERWAP</name>
<comment type="caution">
    <text evidence="3">The sequence shown here is derived from an EMBL/GenBank/DDBJ whole genome shotgun (WGS) entry which is preliminary data.</text>
</comment>
<feature type="region of interest" description="Disordered" evidence="1">
    <location>
        <begin position="207"/>
        <end position="264"/>
    </location>
</feature>